<protein>
    <recommendedName>
        <fullName evidence="7">Tubulin/FtsZ GTPase domain-containing protein</fullName>
    </recommendedName>
</protein>
<evidence type="ECO:0000256" key="5">
    <source>
        <dbReference type="ARBA" id="ARBA00023134"/>
    </source>
</evidence>
<keyword evidence="3" id="KW-0547">Nucleotide-binding</keyword>
<evidence type="ECO:0000256" key="6">
    <source>
        <dbReference type="ARBA" id="ARBA00049117"/>
    </source>
</evidence>
<evidence type="ECO:0000313" key="8">
    <source>
        <dbReference type="EMBL" id="KAK5973685.1"/>
    </source>
</evidence>
<dbReference type="AlphaFoldDB" id="A0AAN8FB11"/>
<accession>A0AAN8FB11</accession>
<comment type="similarity">
    <text evidence="1">Belongs to the tubulin family.</text>
</comment>
<gene>
    <name evidence="8" type="ORF">GCK32_008874</name>
</gene>
<evidence type="ECO:0000259" key="7">
    <source>
        <dbReference type="Pfam" id="PF00091"/>
    </source>
</evidence>
<dbReference type="InterPro" id="IPR021917">
    <property type="entry name" value="Unchr_Zn-peptidase-like"/>
</dbReference>
<evidence type="ECO:0000256" key="3">
    <source>
        <dbReference type="ARBA" id="ARBA00022741"/>
    </source>
</evidence>
<proteinExistence type="inferred from homology"/>
<dbReference type="InterPro" id="IPR036525">
    <property type="entry name" value="Tubulin/FtsZ_GTPase_sf"/>
</dbReference>
<organism evidence="8 9">
    <name type="scientific">Trichostrongylus colubriformis</name>
    <name type="common">Black scour worm</name>
    <dbReference type="NCBI Taxonomy" id="6319"/>
    <lineage>
        <taxon>Eukaryota</taxon>
        <taxon>Metazoa</taxon>
        <taxon>Ecdysozoa</taxon>
        <taxon>Nematoda</taxon>
        <taxon>Chromadorea</taxon>
        <taxon>Rhabditida</taxon>
        <taxon>Rhabditina</taxon>
        <taxon>Rhabditomorpha</taxon>
        <taxon>Strongyloidea</taxon>
        <taxon>Trichostrongylidae</taxon>
        <taxon>Trichostrongylus</taxon>
    </lineage>
</organism>
<dbReference type="InterPro" id="IPR002452">
    <property type="entry name" value="Alpha_tubulin"/>
</dbReference>
<reference evidence="8 9" key="1">
    <citation type="submission" date="2019-10" db="EMBL/GenBank/DDBJ databases">
        <title>Assembly and Annotation for the nematode Trichostrongylus colubriformis.</title>
        <authorList>
            <person name="Martin J."/>
        </authorList>
    </citation>
    <scope>NUCLEOTIDE SEQUENCE [LARGE SCALE GENOMIC DNA]</scope>
    <source>
        <strain evidence="8">G859</strain>
        <tissue evidence="8">Whole worm</tissue>
    </source>
</reference>
<dbReference type="SUPFAM" id="SSF52490">
    <property type="entry name" value="Tubulin nucleotide-binding domain-like"/>
    <property type="match status" value="1"/>
</dbReference>
<dbReference type="InterPro" id="IPR003008">
    <property type="entry name" value="Tubulin_FtsZ_GTPase"/>
</dbReference>
<dbReference type="GO" id="GO:0005525">
    <property type="term" value="F:GTP binding"/>
    <property type="evidence" value="ECO:0007669"/>
    <property type="project" value="UniProtKB-KW"/>
</dbReference>
<evidence type="ECO:0000256" key="1">
    <source>
        <dbReference type="ARBA" id="ARBA00009636"/>
    </source>
</evidence>
<evidence type="ECO:0000256" key="4">
    <source>
        <dbReference type="ARBA" id="ARBA00022801"/>
    </source>
</evidence>
<dbReference type="EMBL" id="WIXE01015168">
    <property type="protein sequence ID" value="KAK5973685.1"/>
    <property type="molecule type" value="Genomic_DNA"/>
</dbReference>
<dbReference type="GO" id="GO:0016787">
    <property type="term" value="F:hydrolase activity"/>
    <property type="evidence" value="ECO:0007669"/>
    <property type="project" value="UniProtKB-KW"/>
</dbReference>
<feature type="non-terminal residue" evidence="8">
    <location>
        <position position="1"/>
    </location>
</feature>
<dbReference type="Gene3D" id="3.40.50.1440">
    <property type="entry name" value="Tubulin/FtsZ, GTPase domain"/>
    <property type="match status" value="1"/>
</dbReference>
<keyword evidence="2" id="KW-0493">Microtubule</keyword>
<dbReference type="InterPro" id="IPR000217">
    <property type="entry name" value="Tubulin"/>
</dbReference>
<name>A0AAN8FB11_TRICO</name>
<evidence type="ECO:0000313" key="9">
    <source>
        <dbReference type="Proteomes" id="UP001331761"/>
    </source>
</evidence>
<dbReference type="GO" id="GO:0007017">
    <property type="term" value="P:microtubule-based process"/>
    <property type="evidence" value="ECO:0007669"/>
    <property type="project" value="InterPro"/>
</dbReference>
<dbReference type="GO" id="GO:0005200">
    <property type="term" value="F:structural constituent of cytoskeleton"/>
    <property type="evidence" value="ECO:0007669"/>
    <property type="project" value="InterPro"/>
</dbReference>
<keyword evidence="5" id="KW-0342">GTP-binding</keyword>
<feature type="domain" description="Tubulin/FtsZ GTPase" evidence="7">
    <location>
        <begin position="221"/>
        <end position="296"/>
    </location>
</feature>
<keyword evidence="9" id="KW-1185">Reference proteome</keyword>
<dbReference type="Pfam" id="PF12044">
    <property type="entry name" value="Metallopep"/>
    <property type="match status" value="1"/>
</dbReference>
<comment type="catalytic activity">
    <reaction evidence="6">
        <text>GTP + H2O = GDP + phosphate + H(+)</text>
        <dbReference type="Rhea" id="RHEA:19669"/>
        <dbReference type="ChEBI" id="CHEBI:15377"/>
        <dbReference type="ChEBI" id="CHEBI:15378"/>
        <dbReference type="ChEBI" id="CHEBI:37565"/>
        <dbReference type="ChEBI" id="CHEBI:43474"/>
        <dbReference type="ChEBI" id="CHEBI:58189"/>
    </reaction>
    <physiologicalReaction direction="left-to-right" evidence="6">
        <dbReference type="Rhea" id="RHEA:19670"/>
    </physiologicalReaction>
</comment>
<dbReference type="PANTHER" id="PTHR11588">
    <property type="entry name" value="TUBULIN"/>
    <property type="match status" value="1"/>
</dbReference>
<dbReference type="PRINTS" id="PR01161">
    <property type="entry name" value="TUBULIN"/>
</dbReference>
<sequence>RVCLSWIPFFFFTCQQLRYFKLSRLKPRCLKFDESIQIHRDVADLDCLLASIRVDNGHHVCFLSGKTESEASTSFFEHGVAVVAIDLLRPHEEVLSCGTAAELLSLGFGVGAALHEVGHLLGAFHSKQGIMSQRPNALRLCYNGHGEPNSEMEPMENSCFFDNFSTCLFAHSPFFNHTDSPSQSLSVRYKISKNAVHIKCIHGILLVVIVKGFESGDLQREVVSVHVGQAGVQIGNACWELLCLEHGISPDGKPFAHEDMIDPGSEQTFFSETFEGRYVPRATFADLEPTVIGKYLRIQVENRVAATSAVLHPRGPVFVEANQASSKSAVGCP</sequence>
<keyword evidence="4" id="KW-0378">Hydrolase</keyword>
<dbReference type="GO" id="GO:0005874">
    <property type="term" value="C:microtubule"/>
    <property type="evidence" value="ECO:0007669"/>
    <property type="project" value="UniProtKB-KW"/>
</dbReference>
<evidence type="ECO:0000256" key="2">
    <source>
        <dbReference type="ARBA" id="ARBA00022701"/>
    </source>
</evidence>
<dbReference type="PRINTS" id="PR01162">
    <property type="entry name" value="ALPHATUBULIN"/>
</dbReference>
<dbReference type="Pfam" id="PF00091">
    <property type="entry name" value="Tubulin"/>
    <property type="match status" value="1"/>
</dbReference>
<comment type="caution">
    <text evidence="8">The sequence shown here is derived from an EMBL/GenBank/DDBJ whole genome shotgun (WGS) entry which is preliminary data.</text>
</comment>
<dbReference type="Proteomes" id="UP001331761">
    <property type="component" value="Unassembled WGS sequence"/>
</dbReference>